<dbReference type="InterPro" id="IPR012932">
    <property type="entry name" value="VKOR"/>
</dbReference>
<evidence type="ECO:0000256" key="4">
    <source>
        <dbReference type="ARBA" id="ARBA00022692"/>
    </source>
</evidence>
<keyword evidence="11" id="KW-0676">Redox-active center</keyword>
<evidence type="ECO:0000259" key="13">
    <source>
        <dbReference type="SMART" id="SM00756"/>
    </source>
</evidence>
<evidence type="ECO:0000256" key="2">
    <source>
        <dbReference type="ARBA" id="ARBA00006214"/>
    </source>
</evidence>
<reference evidence="14" key="2">
    <citation type="submission" date="2011-02" db="EMBL/GenBank/DDBJ databases">
        <authorList>
            <person name="MacLean D."/>
        </authorList>
    </citation>
    <scope>NUCLEOTIDE SEQUENCE</scope>
</reference>
<evidence type="ECO:0000256" key="1">
    <source>
        <dbReference type="ARBA" id="ARBA00004477"/>
    </source>
</evidence>
<evidence type="ECO:0000256" key="10">
    <source>
        <dbReference type="ARBA" id="ARBA00023157"/>
    </source>
</evidence>
<feature type="domain" description="Vitamin K epoxide reductase" evidence="13">
    <location>
        <begin position="6"/>
        <end position="149"/>
    </location>
</feature>
<comment type="subcellular location">
    <subcellularLocation>
        <location evidence="1">Endoplasmic reticulum membrane</location>
        <topology evidence="1">Multi-pass membrane protein</topology>
    </subcellularLocation>
</comment>
<evidence type="ECO:0000256" key="9">
    <source>
        <dbReference type="ARBA" id="ARBA00023136"/>
    </source>
</evidence>
<gene>
    <name evidence="14" type="primary">AlNc14C9G1125</name>
    <name evidence="14" type="ORF">ALNC14_012750</name>
</gene>
<dbReference type="PANTHER" id="PTHR14519:SF5">
    <property type="entry name" value="VITAMIN K EPOXIDE REDUCTASE COMPLEX SUBUNIT 1-LIKE PROTEIN 1"/>
    <property type="match status" value="1"/>
</dbReference>
<evidence type="ECO:0000256" key="6">
    <source>
        <dbReference type="ARBA" id="ARBA00022824"/>
    </source>
</evidence>
<keyword evidence="9 12" id="KW-0472">Membrane</keyword>
<dbReference type="PANTHER" id="PTHR14519">
    <property type="entry name" value="VITAMIN K EPOXIDE REDUCTASE COMPLEX, SUBUNIT 1"/>
    <property type="match status" value="1"/>
</dbReference>
<dbReference type="CDD" id="cd12917">
    <property type="entry name" value="VKOR_euk"/>
    <property type="match status" value="1"/>
</dbReference>
<reference evidence="14" key="1">
    <citation type="journal article" date="2011" name="PLoS Biol.">
        <title>Gene gain and loss during evolution of obligate parasitism in the white rust pathogen of Arabidopsis thaliana.</title>
        <authorList>
            <person name="Kemen E."/>
            <person name="Gardiner A."/>
            <person name="Schultz-Larsen T."/>
            <person name="Kemen A.C."/>
            <person name="Balmuth A.L."/>
            <person name="Robert-Seilaniantz A."/>
            <person name="Bailey K."/>
            <person name="Holub E."/>
            <person name="Studholme D.J."/>
            <person name="Maclean D."/>
            <person name="Jones J.D."/>
        </authorList>
    </citation>
    <scope>NUCLEOTIDE SEQUENCE</scope>
</reference>
<dbReference type="SMART" id="SM00756">
    <property type="entry name" value="VKc"/>
    <property type="match status" value="1"/>
</dbReference>
<protein>
    <recommendedName>
        <fullName evidence="3">vitamin-K-epoxide reductase (warfarin-sensitive)</fullName>
        <ecNumber evidence="3">1.17.4.4</ecNumber>
    </recommendedName>
</protein>
<dbReference type="InterPro" id="IPR042406">
    <property type="entry name" value="VKORC1/VKORC1L1"/>
</dbReference>
<dbReference type="GO" id="GO:0048038">
    <property type="term" value="F:quinone binding"/>
    <property type="evidence" value="ECO:0007669"/>
    <property type="project" value="UniProtKB-KW"/>
</dbReference>
<evidence type="ECO:0000313" key="14">
    <source>
        <dbReference type="EMBL" id="CCA15132.1"/>
    </source>
</evidence>
<evidence type="ECO:0000256" key="5">
    <source>
        <dbReference type="ARBA" id="ARBA00022719"/>
    </source>
</evidence>
<feature type="transmembrane region" description="Helical" evidence="12">
    <location>
        <begin position="101"/>
        <end position="121"/>
    </location>
</feature>
<keyword evidence="10" id="KW-1015">Disulfide bond</keyword>
<dbReference type="HOGENOM" id="CLU_105471_1_0_1"/>
<evidence type="ECO:0000256" key="8">
    <source>
        <dbReference type="ARBA" id="ARBA00023002"/>
    </source>
</evidence>
<evidence type="ECO:0000256" key="7">
    <source>
        <dbReference type="ARBA" id="ARBA00022989"/>
    </source>
</evidence>
<sequence>MYTRQDRPIQLWGALGALVAAYGNYVEYQKHRNAAYQAVCDSSTYSCSRVLSSTSSHLVSHLGLVDSNSLLDISNSALGLMYYTLCIIAPYTGSIRLSHEVYLISSILAEVLSAYLAYILVFQLQEFCMVCVSSYVVNSALLWLFTTRQAHLKKA</sequence>
<dbReference type="GO" id="GO:0005789">
    <property type="term" value="C:endoplasmic reticulum membrane"/>
    <property type="evidence" value="ECO:0007669"/>
    <property type="project" value="UniProtKB-SubCell"/>
</dbReference>
<dbReference type="InterPro" id="IPR038354">
    <property type="entry name" value="VKOR_sf"/>
</dbReference>
<evidence type="ECO:0000256" key="3">
    <source>
        <dbReference type="ARBA" id="ARBA00012278"/>
    </source>
</evidence>
<dbReference type="Gene3D" id="1.20.1440.130">
    <property type="entry name" value="VKOR domain"/>
    <property type="match status" value="1"/>
</dbReference>
<accession>F0W250</accession>
<feature type="transmembrane region" description="Helical" evidence="12">
    <location>
        <begin position="127"/>
        <end position="145"/>
    </location>
</feature>
<comment type="similarity">
    <text evidence="2">Belongs to the VKOR family.</text>
</comment>
<dbReference type="GO" id="GO:0042373">
    <property type="term" value="P:vitamin K metabolic process"/>
    <property type="evidence" value="ECO:0007669"/>
    <property type="project" value="InterPro"/>
</dbReference>
<proteinExistence type="inferred from homology"/>
<dbReference type="EC" id="1.17.4.4" evidence="3"/>
<dbReference type="Pfam" id="PF07884">
    <property type="entry name" value="VKOR"/>
    <property type="match status" value="1"/>
</dbReference>
<keyword evidence="6" id="KW-0256">Endoplasmic reticulum</keyword>
<keyword evidence="5" id="KW-0874">Quinone</keyword>
<organism evidence="14">
    <name type="scientific">Albugo laibachii Nc14</name>
    <dbReference type="NCBI Taxonomy" id="890382"/>
    <lineage>
        <taxon>Eukaryota</taxon>
        <taxon>Sar</taxon>
        <taxon>Stramenopiles</taxon>
        <taxon>Oomycota</taxon>
        <taxon>Peronosporomycetes</taxon>
        <taxon>Albuginales</taxon>
        <taxon>Albuginaceae</taxon>
        <taxon>Albugo</taxon>
    </lineage>
</organism>
<keyword evidence="7 12" id="KW-1133">Transmembrane helix</keyword>
<evidence type="ECO:0000256" key="12">
    <source>
        <dbReference type="SAM" id="Phobius"/>
    </source>
</evidence>
<dbReference type="EMBL" id="FR824054">
    <property type="protein sequence ID" value="CCA15132.1"/>
    <property type="molecule type" value="Genomic_DNA"/>
</dbReference>
<dbReference type="AlphaFoldDB" id="F0W250"/>
<dbReference type="GO" id="GO:0047057">
    <property type="term" value="F:vitamin-K-epoxide reductase (warfarin-sensitive) activity"/>
    <property type="evidence" value="ECO:0007669"/>
    <property type="project" value="UniProtKB-EC"/>
</dbReference>
<keyword evidence="4 12" id="KW-0812">Transmembrane</keyword>
<evidence type="ECO:0000256" key="11">
    <source>
        <dbReference type="ARBA" id="ARBA00023284"/>
    </source>
</evidence>
<keyword evidence="8" id="KW-0560">Oxidoreductase</keyword>
<name>F0W250_9STRA</name>